<proteinExistence type="predicted"/>
<dbReference type="RefSeq" id="WP_189474221.1">
    <property type="nucleotide sequence ID" value="NZ_BMYM01000001.1"/>
</dbReference>
<gene>
    <name evidence="1" type="ORF">GCM10007053_01300</name>
</gene>
<organism evidence="1 2">
    <name type="scientific">Parahalioglobus pacificus</name>
    <dbReference type="NCBI Taxonomy" id="930806"/>
    <lineage>
        <taxon>Bacteria</taxon>
        <taxon>Pseudomonadati</taxon>
        <taxon>Pseudomonadota</taxon>
        <taxon>Gammaproteobacteria</taxon>
        <taxon>Cellvibrionales</taxon>
        <taxon>Halieaceae</taxon>
        <taxon>Parahalioglobus</taxon>
    </lineage>
</organism>
<evidence type="ECO:0000313" key="2">
    <source>
        <dbReference type="Proteomes" id="UP000644693"/>
    </source>
</evidence>
<evidence type="ECO:0000313" key="1">
    <source>
        <dbReference type="EMBL" id="GHD25475.1"/>
    </source>
</evidence>
<dbReference type="EMBL" id="BMYM01000001">
    <property type="protein sequence ID" value="GHD25475.1"/>
    <property type="molecule type" value="Genomic_DNA"/>
</dbReference>
<protein>
    <submittedName>
        <fullName evidence="1">Uncharacterized protein</fullName>
    </submittedName>
</protein>
<name>A0A918XCL5_9GAMM</name>
<keyword evidence="2" id="KW-1185">Reference proteome</keyword>
<reference evidence="1" key="2">
    <citation type="submission" date="2020-09" db="EMBL/GenBank/DDBJ databases">
        <authorList>
            <person name="Sun Q."/>
            <person name="Kim S."/>
        </authorList>
    </citation>
    <scope>NUCLEOTIDE SEQUENCE</scope>
    <source>
        <strain evidence="1">KCTC 23430</strain>
    </source>
</reference>
<reference evidence="1" key="1">
    <citation type="journal article" date="2014" name="Int. J. Syst. Evol. Microbiol.">
        <title>Complete genome sequence of Corynebacterium casei LMG S-19264T (=DSM 44701T), isolated from a smear-ripened cheese.</title>
        <authorList>
            <consortium name="US DOE Joint Genome Institute (JGI-PGF)"/>
            <person name="Walter F."/>
            <person name="Albersmeier A."/>
            <person name="Kalinowski J."/>
            <person name="Ruckert C."/>
        </authorList>
    </citation>
    <scope>NUCLEOTIDE SEQUENCE</scope>
    <source>
        <strain evidence="1">KCTC 23430</strain>
    </source>
</reference>
<dbReference type="AlphaFoldDB" id="A0A918XCL5"/>
<dbReference type="Proteomes" id="UP000644693">
    <property type="component" value="Unassembled WGS sequence"/>
</dbReference>
<comment type="caution">
    <text evidence="1">The sequence shown here is derived from an EMBL/GenBank/DDBJ whole genome shotgun (WGS) entry which is preliminary data.</text>
</comment>
<accession>A0A918XCL5</accession>
<sequence length="77" mass="8009">MQDALQARAGVAALQDRTNPYQQSTLLEMAKASLTQNGMGIATLAPMQAISAAFSHASGDFSAVLGNVAENIMNAQK</sequence>